<evidence type="ECO:0000313" key="1">
    <source>
        <dbReference type="EMBL" id="KLO09512.1"/>
    </source>
</evidence>
<dbReference type="AlphaFoldDB" id="A0A0H2RDC9"/>
<dbReference type="InParanoid" id="A0A0H2RDC9"/>
<protein>
    <submittedName>
        <fullName evidence="1">Uncharacterized protein</fullName>
    </submittedName>
</protein>
<organism evidence="1 2">
    <name type="scientific">Schizopora paradoxa</name>
    <dbReference type="NCBI Taxonomy" id="27342"/>
    <lineage>
        <taxon>Eukaryota</taxon>
        <taxon>Fungi</taxon>
        <taxon>Dikarya</taxon>
        <taxon>Basidiomycota</taxon>
        <taxon>Agaricomycotina</taxon>
        <taxon>Agaricomycetes</taxon>
        <taxon>Hymenochaetales</taxon>
        <taxon>Schizoporaceae</taxon>
        <taxon>Schizopora</taxon>
    </lineage>
</organism>
<gene>
    <name evidence="1" type="ORF">SCHPADRAFT_943569</name>
</gene>
<keyword evidence="2" id="KW-1185">Reference proteome</keyword>
<evidence type="ECO:0000313" key="2">
    <source>
        <dbReference type="Proteomes" id="UP000053477"/>
    </source>
</evidence>
<name>A0A0H2RDC9_9AGAM</name>
<dbReference type="Proteomes" id="UP000053477">
    <property type="component" value="Unassembled WGS sequence"/>
</dbReference>
<accession>A0A0H2RDC9</accession>
<proteinExistence type="predicted"/>
<sequence>MNPKPMIARSSSSPASFIFEIQLGRENGRDGRAEEQHIVHRLRVNRTRARRSYAWQGGSEARGVYNGRSVQTLVSMRTSNAGVIPIVIRVIWEFNVRVWGCSMGDEGGYLRKSLGVCVAKKYEGGRVKLVQTEVDFEFQDEEILAGGVFRPSPSFNLTTPSSTPWGEGILFSEQQSHNVVCNSVIRRLIAVPGTPSIYH</sequence>
<reference evidence="1 2" key="1">
    <citation type="submission" date="2015-04" db="EMBL/GenBank/DDBJ databases">
        <title>Complete genome sequence of Schizopora paradoxa KUC8140, a cosmopolitan wood degrader in East Asia.</title>
        <authorList>
            <consortium name="DOE Joint Genome Institute"/>
            <person name="Min B."/>
            <person name="Park H."/>
            <person name="Jang Y."/>
            <person name="Kim J.-J."/>
            <person name="Kim K.H."/>
            <person name="Pangilinan J."/>
            <person name="Lipzen A."/>
            <person name="Riley R."/>
            <person name="Grigoriev I.V."/>
            <person name="Spatafora J.W."/>
            <person name="Choi I.-G."/>
        </authorList>
    </citation>
    <scope>NUCLEOTIDE SEQUENCE [LARGE SCALE GENOMIC DNA]</scope>
    <source>
        <strain evidence="1 2">KUC8140</strain>
    </source>
</reference>
<dbReference type="EMBL" id="KQ086053">
    <property type="protein sequence ID" value="KLO09512.1"/>
    <property type="molecule type" value="Genomic_DNA"/>
</dbReference>